<feature type="chain" id="PRO_5011724679" evidence="8">
    <location>
        <begin position="18"/>
        <end position="460"/>
    </location>
</feature>
<evidence type="ECO:0000256" key="2">
    <source>
        <dbReference type="ARBA" id="ARBA00007613"/>
    </source>
</evidence>
<organism evidence="9 10">
    <name type="scientific">Siphonobacter aquaeclarae</name>
    <dbReference type="NCBI Taxonomy" id="563176"/>
    <lineage>
        <taxon>Bacteria</taxon>
        <taxon>Pseudomonadati</taxon>
        <taxon>Bacteroidota</taxon>
        <taxon>Cytophagia</taxon>
        <taxon>Cytophagales</taxon>
        <taxon>Cytophagaceae</taxon>
        <taxon>Siphonobacter</taxon>
    </lineage>
</organism>
<dbReference type="Proteomes" id="UP000198901">
    <property type="component" value="Unassembled WGS sequence"/>
</dbReference>
<feature type="signal peptide" evidence="8">
    <location>
        <begin position="1"/>
        <end position="17"/>
    </location>
</feature>
<keyword evidence="6" id="KW-0472">Membrane</keyword>
<evidence type="ECO:0000313" key="9">
    <source>
        <dbReference type="EMBL" id="SDM65360.1"/>
    </source>
</evidence>
<keyword evidence="4" id="KW-1134">Transmembrane beta strand</keyword>
<dbReference type="PANTHER" id="PTHR30026">
    <property type="entry name" value="OUTER MEMBRANE PROTEIN TOLC"/>
    <property type="match status" value="1"/>
</dbReference>
<dbReference type="Gene3D" id="1.20.1600.10">
    <property type="entry name" value="Outer membrane efflux proteins (OEP)"/>
    <property type="match status" value="1"/>
</dbReference>
<evidence type="ECO:0000256" key="3">
    <source>
        <dbReference type="ARBA" id="ARBA00022448"/>
    </source>
</evidence>
<dbReference type="STRING" id="563176.SAMN04488090_3904"/>
<proteinExistence type="inferred from homology"/>
<dbReference type="InterPro" id="IPR003423">
    <property type="entry name" value="OMP_efflux"/>
</dbReference>
<evidence type="ECO:0000256" key="6">
    <source>
        <dbReference type="ARBA" id="ARBA00023136"/>
    </source>
</evidence>
<dbReference type="InterPro" id="IPR051906">
    <property type="entry name" value="TolC-like"/>
</dbReference>
<gene>
    <name evidence="9" type="ORF">SAMN04488090_3904</name>
</gene>
<comment type="similarity">
    <text evidence="2">Belongs to the outer membrane factor (OMF) (TC 1.B.17) family.</text>
</comment>
<dbReference type="AlphaFoldDB" id="A0A1G9UZV4"/>
<keyword evidence="3" id="KW-0813">Transport</keyword>
<evidence type="ECO:0000313" key="10">
    <source>
        <dbReference type="Proteomes" id="UP000198901"/>
    </source>
</evidence>
<evidence type="ECO:0000256" key="4">
    <source>
        <dbReference type="ARBA" id="ARBA00022452"/>
    </source>
</evidence>
<dbReference type="GO" id="GO:0015562">
    <property type="term" value="F:efflux transmembrane transporter activity"/>
    <property type="evidence" value="ECO:0007669"/>
    <property type="project" value="InterPro"/>
</dbReference>
<keyword evidence="8" id="KW-0732">Signal</keyword>
<keyword evidence="5" id="KW-0812">Transmembrane</keyword>
<evidence type="ECO:0000256" key="1">
    <source>
        <dbReference type="ARBA" id="ARBA00004442"/>
    </source>
</evidence>
<dbReference type="GO" id="GO:0015288">
    <property type="term" value="F:porin activity"/>
    <property type="evidence" value="ECO:0007669"/>
    <property type="project" value="TreeGrafter"/>
</dbReference>
<keyword evidence="7" id="KW-0998">Cell outer membrane</keyword>
<evidence type="ECO:0000256" key="7">
    <source>
        <dbReference type="ARBA" id="ARBA00023237"/>
    </source>
</evidence>
<dbReference type="RefSeq" id="WP_093206954.1">
    <property type="nucleotide sequence ID" value="NZ_FNGS01000008.1"/>
</dbReference>
<dbReference type="GO" id="GO:0009279">
    <property type="term" value="C:cell outer membrane"/>
    <property type="evidence" value="ECO:0007669"/>
    <property type="project" value="UniProtKB-SubCell"/>
</dbReference>
<name>A0A1G9UZV4_9BACT</name>
<dbReference type="Pfam" id="PF02321">
    <property type="entry name" value="OEP"/>
    <property type="match status" value="2"/>
</dbReference>
<dbReference type="OrthoDB" id="654853at2"/>
<reference evidence="9 10" key="1">
    <citation type="submission" date="2016-10" db="EMBL/GenBank/DDBJ databases">
        <authorList>
            <person name="de Groot N.N."/>
        </authorList>
    </citation>
    <scope>NUCLEOTIDE SEQUENCE [LARGE SCALE GENOMIC DNA]</scope>
    <source>
        <strain evidence="9 10">DSM 21668</strain>
    </source>
</reference>
<sequence length="460" mass="49980">MKVLLFLLVLIPAGVVAQGLSLDDALENARNNYPSLRGKLSAIRAAESDAQALRMSFLPQAGVQAQALNATSNQVRGAYVSNGGLALPIAGVRTDGFNSQAAWTSFGSVVIDWEAVTFGRRQARKNQARLAIEQSQVDYDVELFTHQVRVCDAFLLALNARKSVELQQANLQRAEALQTIIRAGTAGGLRPGIDSSVSNAEVARARLLLLESQKNAQQLTLRLTELIGKPDPSARIDSMHFYDRLPEAAPAPNQALTIHPLLRSYHKQLELAEASRATLKASALPSVSLIGSLEGRGSGISEQAGTDGKFDINPSLGSGLPFRAYNYIVGVTALWRPTELFRTRYALSSQKERANVSRQAYNQQVLTLEANGQNAALQLELAQATVRQSPLQLDAARQAYNQSRARYESGLDNILTLTQTATLLNRAEVDQALAVNNLWRAFLLKAAAAGDLQEFLKQVR</sequence>
<keyword evidence="10" id="KW-1185">Reference proteome</keyword>
<evidence type="ECO:0000256" key="8">
    <source>
        <dbReference type="SAM" id="SignalP"/>
    </source>
</evidence>
<dbReference type="PANTHER" id="PTHR30026:SF20">
    <property type="entry name" value="OUTER MEMBRANE PROTEIN TOLC"/>
    <property type="match status" value="1"/>
</dbReference>
<protein>
    <submittedName>
        <fullName evidence="9">Outer membrane protein TolC</fullName>
    </submittedName>
</protein>
<comment type="subcellular location">
    <subcellularLocation>
        <location evidence="1">Cell outer membrane</location>
    </subcellularLocation>
</comment>
<dbReference type="GO" id="GO:1990281">
    <property type="term" value="C:efflux pump complex"/>
    <property type="evidence" value="ECO:0007669"/>
    <property type="project" value="TreeGrafter"/>
</dbReference>
<evidence type="ECO:0000256" key="5">
    <source>
        <dbReference type="ARBA" id="ARBA00022692"/>
    </source>
</evidence>
<dbReference type="EMBL" id="FNGS01000008">
    <property type="protein sequence ID" value="SDM65360.1"/>
    <property type="molecule type" value="Genomic_DNA"/>
</dbReference>
<accession>A0A1G9UZV4</accession>
<dbReference type="SUPFAM" id="SSF56954">
    <property type="entry name" value="Outer membrane efflux proteins (OEP)"/>
    <property type="match status" value="1"/>
</dbReference>